<dbReference type="Pfam" id="PF00106">
    <property type="entry name" value="adh_short"/>
    <property type="match status" value="1"/>
</dbReference>
<dbReference type="PRINTS" id="PR00080">
    <property type="entry name" value="SDRFAMILY"/>
</dbReference>
<dbReference type="PANTHER" id="PTHR43391:SF82">
    <property type="entry name" value="OXIDOREDUCTASE SADH-RELATED"/>
    <property type="match status" value="1"/>
</dbReference>
<sequence length="254" mass="26941">MLVTGAGAGIGRSITRRFDTAGWRVAACDIDLAAVEALASELGANVVAYELDVVDPAGWQRVLGDFCGDGGLDLLVNNAGIVSPGYFVDVPLGAHLAAVDVNLKGVMTGCHTAYPYLRRGNSPQVVNLASASALYGQAELAGYSATKFGVRGLSEALDLEWSRDGIRVQAIWPLFVATAMTENMDIGTVNRMGVRLGPDDVAAAVWKAVNRPRMFDAVRSIHRPVGGNTTVSMLATAVSPSWIQRHINGYLARR</sequence>
<dbReference type="InterPro" id="IPR036291">
    <property type="entry name" value="NAD(P)-bd_dom_sf"/>
</dbReference>
<accession>A0ABX5ZCZ4</accession>
<evidence type="ECO:0000313" key="5">
    <source>
        <dbReference type="Proteomes" id="UP000323565"/>
    </source>
</evidence>
<keyword evidence="2" id="KW-0560">Oxidoreductase</keyword>
<dbReference type="PRINTS" id="PR00081">
    <property type="entry name" value="GDHRDH"/>
</dbReference>
<dbReference type="InterPro" id="IPR002347">
    <property type="entry name" value="SDR_fam"/>
</dbReference>
<dbReference type="Gene3D" id="3.40.50.720">
    <property type="entry name" value="NAD(P)-binding Rossmann-like Domain"/>
    <property type="match status" value="1"/>
</dbReference>
<gene>
    <name evidence="4" type="ORF">FV141_00125</name>
</gene>
<dbReference type="Proteomes" id="UP000323565">
    <property type="component" value="Chromosome"/>
</dbReference>
<dbReference type="PANTHER" id="PTHR43391">
    <property type="entry name" value="RETINOL DEHYDROGENASE-RELATED"/>
    <property type="match status" value="1"/>
</dbReference>
<evidence type="ECO:0000256" key="1">
    <source>
        <dbReference type="ARBA" id="ARBA00006484"/>
    </source>
</evidence>
<evidence type="ECO:0000256" key="2">
    <source>
        <dbReference type="ARBA" id="ARBA00023002"/>
    </source>
</evidence>
<name>A0ABX5ZCZ4_9MICO</name>
<comment type="similarity">
    <text evidence="1 3">Belongs to the short-chain dehydrogenases/reductases (SDR) family.</text>
</comment>
<proteinExistence type="inferred from homology"/>
<organism evidence="4 5">
    <name type="scientific">Dermacoccus abyssi</name>
    <dbReference type="NCBI Taxonomy" id="322596"/>
    <lineage>
        <taxon>Bacteria</taxon>
        <taxon>Bacillati</taxon>
        <taxon>Actinomycetota</taxon>
        <taxon>Actinomycetes</taxon>
        <taxon>Micrococcales</taxon>
        <taxon>Dermacoccaceae</taxon>
        <taxon>Dermacoccus</taxon>
    </lineage>
</organism>
<reference evidence="4 5" key="1">
    <citation type="submission" date="2019-08" db="EMBL/GenBank/DDBJ databases">
        <title>Dermacoccus abyssi strain HZAU 226, whole genome Nanopore sequencing project.</title>
        <authorList>
            <person name="Guo A."/>
            <person name="Zhang X."/>
            <person name="Ruan Y."/>
            <person name="Liu W."/>
            <person name="Chen Q."/>
            <person name="Gu L."/>
        </authorList>
    </citation>
    <scope>NUCLEOTIDE SEQUENCE [LARGE SCALE GENOMIC DNA]</scope>
    <source>
        <strain evidence="4 5">HZAU 226</strain>
    </source>
</reference>
<dbReference type="NCBIfam" id="NF006123">
    <property type="entry name" value="PRK08267.1"/>
    <property type="match status" value="1"/>
</dbReference>
<dbReference type="SUPFAM" id="SSF51735">
    <property type="entry name" value="NAD(P)-binding Rossmann-fold domains"/>
    <property type="match status" value="1"/>
</dbReference>
<dbReference type="EMBL" id="CP043031">
    <property type="protein sequence ID" value="QEH94524.1"/>
    <property type="molecule type" value="Genomic_DNA"/>
</dbReference>
<evidence type="ECO:0000313" key="4">
    <source>
        <dbReference type="EMBL" id="QEH94524.1"/>
    </source>
</evidence>
<keyword evidence="5" id="KW-1185">Reference proteome</keyword>
<evidence type="ECO:0000256" key="3">
    <source>
        <dbReference type="RuleBase" id="RU000363"/>
    </source>
</evidence>
<protein>
    <submittedName>
        <fullName evidence="4">SDR family oxidoreductase</fullName>
    </submittedName>
</protein>